<comment type="caution">
    <text evidence="1">The sequence shown here is derived from an EMBL/GenBank/DDBJ whole genome shotgun (WGS) entry which is preliminary data.</text>
</comment>
<dbReference type="AlphaFoldDB" id="A0A0F9F5P4"/>
<name>A0A0F9F5P4_9ZZZZ</name>
<protein>
    <submittedName>
        <fullName evidence="1">Uncharacterized protein</fullName>
    </submittedName>
</protein>
<sequence length="80" mass="9444">MEAGYRLIDTDKKKKIVEIIKNKLVTKHIIDYYILNSGFINKLINERIRTTFQQLPPVYTKKTKLKSSYFLKLAGYESCK</sequence>
<organism evidence="1">
    <name type="scientific">marine sediment metagenome</name>
    <dbReference type="NCBI Taxonomy" id="412755"/>
    <lineage>
        <taxon>unclassified sequences</taxon>
        <taxon>metagenomes</taxon>
        <taxon>ecological metagenomes</taxon>
    </lineage>
</organism>
<dbReference type="EMBL" id="LAZR01022515">
    <property type="protein sequence ID" value="KKL81613.1"/>
    <property type="molecule type" value="Genomic_DNA"/>
</dbReference>
<evidence type="ECO:0000313" key="1">
    <source>
        <dbReference type="EMBL" id="KKL81613.1"/>
    </source>
</evidence>
<proteinExistence type="predicted"/>
<gene>
    <name evidence="1" type="ORF">LCGC14_1992990</name>
</gene>
<reference evidence="1" key="1">
    <citation type="journal article" date="2015" name="Nature">
        <title>Complex archaea that bridge the gap between prokaryotes and eukaryotes.</title>
        <authorList>
            <person name="Spang A."/>
            <person name="Saw J.H."/>
            <person name="Jorgensen S.L."/>
            <person name="Zaremba-Niedzwiedzka K."/>
            <person name="Martijn J."/>
            <person name="Lind A.E."/>
            <person name="van Eijk R."/>
            <person name="Schleper C."/>
            <person name="Guy L."/>
            <person name="Ettema T.J."/>
        </authorList>
    </citation>
    <scope>NUCLEOTIDE SEQUENCE</scope>
</reference>
<accession>A0A0F9F5P4</accession>